<accession>A0A2T6AT53</accession>
<reference evidence="1 2" key="1">
    <citation type="submission" date="2018-04" db="EMBL/GenBank/DDBJ databases">
        <title>Genomic Encyclopedia of Archaeal and Bacterial Type Strains, Phase II (KMG-II): from individual species to whole genera.</title>
        <authorList>
            <person name="Goeker M."/>
        </authorList>
    </citation>
    <scope>NUCLEOTIDE SEQUENCE [LARGE SCALE GENOMIC DNA]</scope>
    <source>
        <strain evidence="1 2">DSM 21823</strain>
    </source>
</reference>
<protein>
    <submittedName>
        <fullName evidence="1">Uncharacterized protein DUF2793</fullName>
    </submittedName>
</protein>
<keyword evidence="2" id="KW-1185">Reference proteome</keyword>
<evidence type="ECO:0000313" key="2">
    <source>
        <dbReference type="Proteomes" id="UP000244224"/>
    </source>
</evidence>
<name>A0A2T6AT53_9RHOB</name>
<organism evidence="1 2">
    <name type="scientific">Gemmobacter caeni</name>
    <dbReference type="NCBI Taxonomy" id="589035"/>
    <lineage>
        <taxon>Bacteria</taxon>
        <taxon>Pseudomonadati</taxon>
        <taxon>Pseudomonadota</taxon>
        <taxon>Alphaproteobacteria</taxon>
        <taxon>Rhodobacterales</taxon>
        <taxon>Paracoccaceae</taxon>
        <taxon>Gemmobacter</taxon>
    </lineage>
</organism>
<dbReference type="EMBL" id="QBKP01000014">
    <property type="protein sequence ID" value="PTX46999.1"/>
    <property type="molecule type" value="Genomic_DNA"/>
</dbReference>
<dbReference type="Pfam" id="PF10983">
    <property type="entry name" value="DUF2793"/>
    <property type="match status" value="1"/>
</dbReference>
<dbReference type="RefSeq" id="WP_108130011.1">
    <property type="nucleotide sequence ID" value="NZ_QBKP01000014.1"/>
</dbReference>
<evidence type="ECO:0000313" key="1">
    <source>
        <dbReference type="EMBL" id="PTX46999.1"/>
    </source>
</evidence>
<dbReference type="InterPro" id="IPR021251">
    <property type="entry name" value="DUF2793"/>
</dbReference>
<comment type="caution">
    <text evidence="1">The sequence shown here is derived from an EMBL/GenBank/DDBJ whole genome shotgun (WGS) entry which is preliminary data.</text>
</comment>
<dbReference type="AlphaFoldDB" id="A0A2T6AT53"/>
<dbReference type="OrthoDB" id="564699at2"/>
<gene>
    <name evidence="1" type="ORF">C8N34_11419</name>
</gene>
<proteinExistence type="predicted"/>
<sequence>MPSTTIPGIGIEARWAEGENGWKPGMDENLVRLSALTQMSVPSVTAALSTANGVQIAPPSHANAGQVALSVGGAWWYYAPFQGMRVWVRDVQSWFVFDGSAWVRESGAAHVISPVVSASRLVTESEFAVGATIEVSSETDVVLTVPGPGTTAPQLGASVARRPITVIRTGAGNVSVAAAAGSTLMSAGNAFRAREQGSAFVIIPLTGDRYSVQGDVT</sequence>
<dbReference type="Proteomes" id="UP000244224">
    <property type="component" value="Unassembled WGS sequence"/>
</dbReference>